<feature type="binding site" evidence="7">
    <location>
        <begin position="234"/>
        <end position="235"/>
    </location>
    <ligand>
        <name>substrate</name>
    </ligand>
</feature>
<evidence type="ECO:0000256" key="4">
    <source>
        <dbReference type="ARBA" id="ARBA00022490"/>
    </source>
</evidence>
<dbReference type="EC" id="5.3.1.1" evidence="7 8"/>
<dbReference type="HAMAP" id="MF_00147_B">
    <property type="entry name" value="TIM_B"/>
    <property type="match status" value="1"/>
</dbReference>
<dbReference type="AlphaFoldDB" id="A0A9D8PR47"/>
<keyword evidence="4 7" id="KW-0963">Cytoplasm</keyword>
<evidence type="ECO:0000256" key="2">
    <source>
        <dbReference type="ARBA" id="ARBA00007422"/>
    </source>
</evidence>
<dbReference type="InterPro" id="IPR022896">
    <property type="entry name" value="TrioseP_Isoase_bac/euk"/>
</dbReference>
<protein>
    <recommendedName>
        <fullName evidence="7 8">Triosephosphate isomerase</fullName>
        <shortName evidence="7">TIM</shortName>
        <shortName evidence="7">TPI</shortName>
        <ecNumber evidence="7 8">5.3.1.1</ecNumber>
    </recommendedName>
    <alternativeName>
        <fullName evidence="7">Triose-phosphate isomerase</fullName>
    </alternativeName>
</protein>
<comment type="similarity">
    <text evidence="2 7 8">Belongs to the triosephosphate isomerase family.</text>
</comment>
<dbReference type="PANTHER" id="PTHR21139:SF42">
    <property type="entry name" value="TRIOSEPHOSPHATE ISOMERASE"/>
    <property type="match status" value="1"/>
</dbReference>
<dbReference type="PROSITE" id="PS51440">
    <property type="entry name" value="TIM_2"/>
    <property type="match status" value="1"/>
</dbReference>
<dbReference type="InterPro" id="IPR035990">
    <property type="entry name" value="TIM_sf"/>
</dbReference>
<dbReference type="GO" id="GO:0006096">
    <property type="term" value="P:glycolytic process"/>
    <property type="evidence" value="ECO:0007669"/>
    <property type="project" value="UniProtKB-UniRule"/>
</dbReference>
<dbReference type="InterPro" id="IPR020861">
    <property type="entry name" value="Triosephosphate_isomerase_AS"/>
</dbReference>
<dbReference type="CDD" id="cd00311">
    <property type="entry name" value="TIM"/>
    <property type="match status" value="1"/>
</dbReference>
<sequence length="251" mass="27211">MREKLIAANWKMNMALKDAISLASELVKRIGDIEDREIAVAPNFTVLYAVGEVLDGSNIKLSAQNLFYEQKGAYTGETSAEMIKAVGAHMVIIGHSERRNVFGDTDEEINKRIRAAINAGLVPIFCVGEKLSERKEGRARDVVERQIVAGLSGIIKEGLGDLVIAYEPVWAIGTGETAAPEQAQEMHEFIRGLAADKIDKSLANNLKILYGGSVTPENVWGLLSMPDIDGALVGGASLKADSFEKIVKWEG</sequence>
<evidence type="ECO:0000313" key="9">
    <source>
        <dbReference type="EMBL" id="MBN1573962.1"/>
    </source>
</evidence>
<keyword evidence="3 7" id="KW-0312">Gluconeogenesis</keyword>
<dbReference type="InterPro" id="IPR000652">
    <property type="entry name" value="Triosephosphate_isomerase"/>
</dbReference>
<feature type="binding site" evidence="7">
    <location>
        <position position="173"/>
    </location>
    <ligand>
        <name>substrate</name>
    </ligand>
</feature>
<dbReference type="GO" id="GO:0046166">
    <property type="term" value="P:glyceraldehyde-3-phosphate biosynthetic process"/>
    <property type="evidence" value="ECO:0007669"/>
    <property type="project" value="TreeGrafter"/>
</dbReference>
<dbReference type="FunFam" id="3.20.20.70:FF:000016">
    <property type="entry name" value="Triosephosphate isomerase"/>
    <property type="match status" value="1"/>
</dbReference>
<evidence type="ECO:0000256" key="1">
    <source>
        <dbReference type="ARBA" id="ARBA00004680"/>
    </source>
</evidence>
<comment type="catalytic activity">
    <reaction evidence="7 8">
        <text>D-glyceraldehyde 3-phosphate = dihydroxyacetone phosphate</text>
        <dbReference type="Rhea" id="RHEA:18585"/>
        <dbReference type="ChEBI" id="CHEBI:57642"/>
        <dbReference type="ChEBI" id="CHEBI:59776"/>
        <dbReference type="EC" id="5.3.1.1"/>
    </reaction>
</comment>
<dbReference type="PROSITE" id="PS00171">
    <property type="entry name" value="TIM_1"/>
    <property type="match status" value="1"/>
</dbReference>
<dbReference type="PANTHER" id="PTHR21139">
    <property type="entry name" value="TRIOSEPHOSPHATE ISOMERASE"/>
    <property type="match status" value="1"/>
</dbReference>
<feature type="active site" description="Electrophile" evidence="7">
    <location>
        <position position="95"/>
    </location>
</feature>
<dbReference type="GO" id="GO:0006094">
    <property type="term" value="P:gluconeogenesis"/>
    <property type="evidence" value="ECO:0007669"/>
    <property type="project" value="UniProtKB-UniRule"/>
</dbReference>
<keyword evidence="5 7" id="KW-0324">Glycolysis</keyword>
<evidence type="ECO:0000256" key="8">
    <source>
        <dbReference type="RuleBase" id="RU363013"/>
    </source>
</evidence>
<dbReference type="NCBIfam" id="TIGR00419">
    <property type="entry name" value="tim"/>
    <property type="match status" value="1"/>
</dbReference>
<comment type="function">
    <text evidence="7">Involved in the gluconeogenesis. Catalyzes stereospecifically the conversion of dihydroxyacetone phosphate (DHAP) to D-glyceraldehyde-3-phosphate (G3P).</text>
</comment>
<dbReference type="GO" id="GO:0019563">
    <property type="term" value="P:glycerol catabolic process"/>
    <property type="evidence" value="ECO:0007669"/>
    <property type="project" value="TreeGrafter"/>
</dbReference>
<comment type="subcellular location">
    <subcellularLocation>
        <location evidence="7 8">Cytoplasm</location>
    </subcellularLocation>
</comment>
<dbReference type="Proteomes" id="UP000809273">
    <property type="component" value="Unassembled WGS sequence"/>
</dbReference>
<organism evidence="9 10">
    <name type="scientific">Candidatus Zymogenus saltonus</name>
    <dbReference type="NCBI Taxonomy" id="2844893"/>
    <lineage>
        <taxon>Bacteria</taxon>
        <taxon>Deltaproteobacteria</taxon>
        <taxon>Candidatus Zymogenia</taxon>
        <taxon>Candidatus Zymogeniales</taxon>
        <taxon>Candidatus Zymogenaceae</taxon>
        <taxon>Candidatus Zymogenus</taxon>
    </lineage>
</organism>
<evidence type="ECO:0000256" key="3">
    <source>
        <dbReference type="ARBA" id="ARBA00022432"/>
    </source>
</evidence>
<dbReference type="SUPFAM" id="SSF51351">
    <property type="entry name" value="Triosephosphate isomerase (TIM)"/>
    <property type="match status" value="1"/>
</dbReference>
<feature type="binding site" evidence="7">
    <location>
        <begin position="9"/>
        <end position="11"/>
    </location>
    <ligand>
        <name>substrate</name>
    </ligand>
</feature>
<dbReference type="EMBL" id="JAFGIX010000060">
    <property type="protein sequence ID" value="MBN1573962.1"/>
    <property type="molecule type" value="Genomic_DNA"/>
</dbReference>
<dbReference type="InterPro" id="IPR013785">
    <property type="entry name" value="Aldolase_TIM"/>
</dbReference>
<comment type="subunit">
    <text evidence="7 8">Homodimer.</text>
</comment>
<name>A0A9D8PR47_9DELT</name>
<proteinExistence type="inferred from homology"/>
<keyword evidence="6 7" id="KW-0413">Isomerase</keyword>
<dbReference type="Pfam" id="PF00121">
    <property type="entry name" value="TIM"/>
    <property type="match status" value="1"/>
</dbReference>
<gene>
    <name evidence="7" type="primary">tpiA</name>
    <name evidence="9" type="ORF">JW984_12265</name>
</gene>
<reference evidence="9" key="1">
    <citation type="journal article" date="2021" name="Environ. Microbiol.">
        <title>Genomic characterization of three novel Desulfobacterota classes expand the metabolic and phylogenetic diversity of the phylum.</title>
        <authorList>
            <person name="Murphy C.L."/>
            <person name="Biggerstaff J."/>
            <person name="Eichhorn A."/>
            <person name="Ewing E."/>
            <person name="Shahan R."/>
            <person name="Soriano D."/>
            <person name="Stewart S."/>
            <person name="VanMol K."/>
            <person name="Walker R."/>
            <person name="Walters P."/>
            <person name="Elshahed M.S."/>
            <person name="Youssef N.H."/>
        </authorList>
    </citation>
    <scope>NUCLEOTIDE SEQUENCE</scope>
    <source>
        <strain evidence="9">Zod_Metabat.24</strain>
    </source>
</reference>
<dbReference type="Gene3D" id="3.20.20.70">
    <property type="entry name" value="Aldolase class I"/>
    <property type="match status" value="1"/>
</dbReference>
<evidence type="ECO:0000256" key="7">
    <source>
        <dbReference type="HAMAP-Rule" id="MF_00147"/>
    </source>
</evidence>
<feature type="binding site" evidence="7">
    <location>
        <position position="213"/>
    </location>
    <ligand>
        <name>substrate</name>
    </ligand>
</feature>
<comment type="caution">
    <text evidence="9">The sequence shown here is derived from an EMBL/GenBank/DDBJ whole genome shotgun (WGS) entry which is preliminary data.</text>
</comment>
<evidence type="ECO:0000256" key="5">
    <source>
        <dbReference type="ARBA" id="ARBA00023152"/>
    </source>
</evidence>
<evidence type="ECO:0000313" key="10">
    <source>
        <dbReference type="Proteomes" id="UP000809273"/>
    </source>
</evidence>
<comment type="pathway">
    <text evidence="7 8">Carbohydrate biosynthesis; gluconeogenesis.</text>
</comment>
<feature type="active site" description="Proton acceptor" evidence="7">
    <location>
        <position position="167"/>
    </location>
</feature>
<accession>A0A9D8PR47</accession>
<evidence type="ECO:0000256" key="6">
    <source>
        <dbReference type="ARBA" id="ARBA00023235"/>
    </source>
</evidence>
<comment type="pathway">
    <text evidence="1 7 8">Carbohydrate degradation; glycolysis; D-glyceraldehyde 3-phosphate from glycerone phosphate: step 1/1.</text>
</comment>
<dbReference type="GO" id="GO:0005829">
    <property type="term" value="C:cytosol"/>
    <property type="evidence" value="ECO:0007669"/>
    <property type="project" value="TreeGrafter"/>
</dbReference>
<reference evidence="9" key="2">
    <citation type="submission" date="2021-01" db="EMBL/GenBank/DDBJ databases">
        <authorList>
            <person name="Hahn C.R."/>
            <person name="Youssef N.H."/>
            <person name="Elshahed M."/>
        </authorList>
    </citation>
    <scope>NUCLEOTIDE SEQUENCE</scope>
    <source>
        <strain evidence="9">Zod_Metabat.24</strain>
    </source>
</reference>
<dbReference type="GO" id="GO:0004807">
    <property type="term" value="F:triose-phosphate isomerase activity"/>
    <property type="evidence" value="ECO:0007669"/>
    <property type="project" value="UniProtKB-UniRule"/>
</dbReference>